<sequence>MRPTTRVLTLAAILASSLGSIGSSLAASDHQHAHGEATQTLQLNAGKRWATDAALRQAMGTINDGMHEALPAIHENRLPTERYSELAELVRHQVAYMVENCQLSAAADAQLHLIIAQLLAGADAMSGTANGQRDGAVRVVGALGNYASHFADDNLKPLQH</sequence>
<feature type="chain" id="PRO_5014149895" description="DnrO protein" evidence="1">
    <location>
        <begin position="27"/>
        <end position="160"/>
    </location>
</feature>
<gene>
    <name evidence="2" type="ORF">CW360_09545</name>
</gene>
<evidence type="ECO:0008006" key="4">
    <source>
        <dbReference type="Google" id="ProtNLM"/>
    </source>
</evidence>
<evidence type="ECO:0000256" key="1">
    <source>
        <dbReference type="SAM" id="SignalP"/>
    </source>
</evidence>
<accession>A0A2I0CPZ1</accession>
<name>A0A2I0CPZ1_9PSED</name>
<evidence type="ECO:0000313" key="3">
    <source>
        <dbReference type="Proteomes" id="UP000242861"/>
    </source>
</evidence>
<dbReference type="AlphaFoldDB" id="A0A2I0CPZ1"/>
<comment type="caution">
    <text evidence="2">The sequence shown here is derived from an EMBL/GenBank/DDBJ whole genome shotgun (WGS) entry which is preliminary data.</text>
</comment>
<reference evidence="3" key="1">
    <citation type="submission" date="2017-12" db="EMBL/GenBank/DDBJ databases">
        <authorList>
            <person name="Yu X.-Y."/>
        </authorList>
    </citation>
    <scope>NUCLEOTIDE SEQUENCE [LARGE SCALE GENOMIC DNA]</scope>
    <source>
        <strain evidence="3">ZYSR67-Z</strain>
    </source>
</reference>
<dbReference type="EMBL" id="PIYS01000016">
    <property type="protein sequence ID" value="PKF71194.1"/>
    <property type="molecule type" value="Genomic_DNA"/>
</dbReference>
<dbReference type="Proteomes" id="UP000242861">
    <property type="component" value="Unassembled WGS sequence"/>
</dbReference>
<evidence type="ECO:0000313" key="2">
    <source>
        <dbReference type="EMBL" id="PKF71194.1"/>
    </source>
</evidence>
<protein>
    <recommendedName>
        <fullName evidence="4">DnrO protein</fullName>
    </recommendedName>
</protein>
<proteinExistence type="predicted"/>
<keyword evidence="1" id="KW-0732">Signal</keyword>
<organism evidence="2 3">
    <name type="scientific">Pseudomonas fluvialis</name>
    <dbReference type="NCBI Taxonomy" id="1793966"/>
    <lineage>
        <taxon>Bacteria</taxon>
        <taxon>Pseudomonadati</taxon>
        <taxon>Pseudomonadota</taxon>
        <taxon>Gammaproteobacteria</taxon>
        <taxon>Pseudomonadales</taxon>
        <taxon>Pseudomonadaceae</taxon>
        <taxon>Pseudomonas</taxon>
    </lineage>
</organism>
<feature type="signal peptide" evidence="1">
    <location>
        <begin position="1"/>
        <end position="26"/>
    </location>
</feature>
<dbReference type="RefSeq" id="WP_101193539.1">
    <property type="nucleotide sequence ID" value="NZ_PIYS01000016.1"/>
</dbReference>